<dbReference type="InterPro" id="IPR043128">
    <property type="entry name" value="Rev_trsase/Diguanyl_cyclase"/>
</dbReference>
<dbReference type="EMBL" id="BGOW01000002">
    <property type="protein sequence ID" value="GBL44536.1"/>
    <property type="molecule type" value="Genomic_DNA"/>
</dbReference>
<accession>A0A401JAG2</accession>
<dbReference type="SUPFAM" id="SSF55781">
    <property type="entry name" value="GAF domain-like"/>
    <property type="match status" value="1"/>
</dbReference>
<dbReference type="CDD" id="cd01949">
    <property type="entry name" value="GGDEF"/>
    <property type="match status" value="1"/>
</dbReference>
<evidence type="ECO:0000313" key="3">
    <source>
        <dbReference type="EMBL" id="GBL44536.1"/>
    </source>
</evidence>
<dbReference type="RefSeq" id="WP_124703381.1">
    <property type="nucleotide sequence ID" value="NZ_BGOW01000002.1"/>
</dbReference>
<dbReference type="GO" id="GO:0071111">
    <property type="term" value="F:cyclic-guanylate-specific phosphodiesterase activity"/>
    <property type="evidence" value="ECO:0007669"/>
    <property type="project" value="InterPro"/>
</dbReference>
<dbReference type="PANTHER" id="PTHR33121">
    <property type="entry name" value="CYCLIC DI-GMP PHOSPHODIESTERASE PDEF"/>
    <property type="match status" value="1"/>
</dbReference>
<dbReference type="CDD" id="cd01948">
    <property type="entry name" value="EAL"/>
    <property type="match status" value="1"/>
</dbReference>
<dbReference type="NCBIfam" id="TIGR00254">
    <property type="entry name" value="GGDEF"/>
    <property type="match status" value="1"/>
</dbReference>
<reference evidence="3 4" key="1">
    <citation type="journal article" date="2019" name="Front. Microbiol.">
        <title>Genomes of Neutrophilic Sulfur-Oxidizing Chemolithoautotrophs Representing 9 Proteobacterial Species From 8 Genera.</title>
        <authorList>
            <person name="Watanabe T."/>
            <person name="Kojima H."/>
            <person name="Umezawa K."/>
            <person name="Hori C."/>
            <person name="Takasuka T.E."/>
            <person name="Kato Y."/>
            <person name="Fukui M."/>
        </authorList>
    </citation>
    <scope>NUCLEOTIDE SEQUENCE [LARGE SCALE GENOMIC DNA]</scope>
    <source>
        <strain evidence="3 4">TTN</strain>
    </source>
</reference>
<feature type="domain" description="EAL" evidence="1">
    <location>
        <begin position="349"/>
        <end position="600"/>
    </location>
</feature>
<evidence type="ECO:0000259" key="1">
    <source>
        <dbReference type="PROSITE" id="PS50883"/>
    </source>
</evidence>
<dbReference type="SUPFAM" id="SSF55073">
    <property type="entry name" value="Nucleotide cyclase"/>
    <property type="match status" value="1"/>
</dbReference>
<dbReference type="Gene3D" id="3.30.450.40">
    <property type="match status" value="1"/>
</dbReference>
<dbReference type="SUPFAM" id="SSF141868">
    <property type="entry name" value="EAL domain-like"/>
    <property type="match status" value="1"/>
</dbReference>
<dbReference type="Gene3D" id="3.30.70.270">
    <property type="match status" value="1"/>
</dbReference>
<keyword evidence="4" id="KW-1185">Reference proteome</keyword>
<dbReference type="Pfam" id="PF00990">
    <property type="entry name" value="GGDEF"/>
    <property type="match status" value="1"/>
</dbReference>
<gene>
    <name evidence="3" type="ORF">SFMTTN_0333</name>
</gene>
<sequence>MEFSQEQLSIYKALLTATKSLAQGNTPDEVLRAACDALVASSERICLAWMYLGNPGTETIRPSYSVGRASEYTRDLVLDLSPEAMKGPGRRSLANNEPVLVQVHADSSFGIWRENAIRYGLQEGLTLPIGDPSHPFRGLIVIFVDMQDYFEQIGVEPFIAFAQLATVALDQARLKVSLEVMASIDPLTDLLNRRAIQEVINREYAYAKRCAKPFSMILFDLDRFKMLNDNYGHDIGDRILLGISEVAKQTLRTSDWLSRWGGEEFLAILPDTDEHGALMIAERLRDAIEKFSIKLNTQKIRTTASIGIASYPRDGDTPDFLIKAADAALYEAKKSGRNRVVAARDKREVYSIAAKLNTAIENNRLVPAHQVIVDLKTRRPVAEEALARLIDESGKIIVAADFISAAMELQLTHLVDYQIIKQTMNRCAANISGGGPNLAHFVNISADLLLHQDLIQGLFAEAQAACISCGVDMGLTKPLVLEITERQLLGDAHAVKAKLAPFIDYGMRLAIDDFGSGYSSFQYLADLPVSFLKIEGSLIQQVKDKRVRQIVKRISDIAKDLQLTTIAEFVEDADTADILCELGIDWAQGYFFGRPVLAKQ</sequence>
<dbReference type="PROSITE" id="PS50887">
    <property type="entry name" value="GGDEF"/>
    <property type="match status" value="1"/>
</dbReference>
<evidence type="ECO:0000259" key="2">
    <source>
        <dbReference type="PROSITE" id="PS50887"/>
    </source>
</evidence>
<dbReference type="InterPro" id="IPR000160">
    <property type="entry name" value="GGDEF_dom"/>
</dbReference>
<dbReference type="InterPro" id="IPR035919">
    <property type="entry name" value="EAL_sf"/>
</dbReference>
<protein>
    <submittedName>
        <fullName evidence="3">Diguanylate cyclase/phosphodiesterase</fullName>
    </submittedName>
</protein>
<organism evidence="3 4">
    <name type="scientific">Sulfuriferula multivorans</name>
    <dbReference type="NCBI Taxonomy" id="1559896"/>
    <lineage>
        <taxon>Bacteria</taxon>
        <taxon>Pseudomonadati</taxon>
        <taxon>Pseudomonadota</taxon>
        <taxon>Betaproteobacteria</taxon>
        <taxon>Nitrosomonadales</taxon>
        <taxon>Sulfuricellaceae</taxon>
        <taxon>Sulfuriferula</taxon>
    </lineage>
</organism>
<dbReference type="InterPro" id="IPR050706">
    <property type="entry name" value="Cyclic-di-GMP_PDE-like"/>
</dbReference>
<dbReference type="InterPro" id="IPR001633">
    <property type="entry name" value="EAL_dom"/>
</dbReference>
<dbReference type="PANTHER" id="PTHR33121:SF71">
    <property type="entry name" value="OXYGEN SENSOR PROTEIN DOSP"/>
    <property type="match status" value="1"/>
</dbReference>
<dbReference type="PROSITE" id="PS50883">
    <property type="entry name" value="EAL"/>
    <property type="match status" value="1"/>
</dbReference>
<dbReference type="Proteomes" id="UP000286806">
    <property type="component" value="Unassembled WGS sequence"/>
</dbReference>
<comment type="caution">
    <text evidence="3">The sequence shown here is derived from an EMBL/GenBank/DDBJ whole genome shotgun (WGS) entry which is preliminary data.</text>
</comment>
<feature type="domain" description="GGDEF" evidence="2">
    <location>
        <begin position="212"/>
        <end position="345"/>
    </location>
</feature>
<evidence type="ECO:0000313" key="4">
    <source>
        <dbReference type="Proteomes" id="UP000286806"/>
    </source>
</evidence>
<dbReference type="OrthoDB" id="9813903at2"/>
<dbReference type="SMART" id="SM00052">
    <property type="entry name" value="EAL"/>
    <property type="match status" value="1"/>
</dbReference>
<dbReference type="Pfam" id="PF00563">
    <property type="entry name" value="EAL"/>
    <property type="match status" value="1"/>
</dbReference>
<dbReference type="FunFam" id="3.30.70.270:FF:000001">
    <property type="entry name" value="Diguanylate cyclase domain protein"/>
    <property type="match status" value="1"/>
</dbReference>
<dbReference type="InterPro" id="IPR029016">
    <property type="entry name" value="GAF-like_dom_sf"/>
</dbReference>
<dbReference type="SMART" id="SM00267">
    <property type="entry name" value="GGDEF"/>
    <property type="match status" value="1"/>
</dbReference>
<dbReference type="InterPro" id="IPR029787">
    <property type="entry name" value="Nucleotide_cyclase"/>
</dbReference>
<dbReference type="Gene3D" id="3.20.20.450">
    <property type="entry name" value="EAL domain"/>
    <property type="match status" value="1"/>
</dbReference>
<dbReference type="AlphaFoldDB" id="A0A401JAG2"/>
<proteinExistence type="predicted"/>
<name>A0A401JAG2_9PROT</name>